<comment type="caution">
    <text evidence="2">The sequence shown here is derived from an EMBL/GenBank/DDBJ whole genome shotgun (WGS) entry which is preliminary data.</text>
</comment>
<feature type="compositionally biased region" description="Basic and acidic residues" evidence="1">
    <location>
        <begin position="82"/>
        <end position="94"/>
    </location>
</feature>
<dbReference type="Proteomes" id="UP000324222">
    <property type="component" value="Unassembled WGS sequence"/>
</dbReference>
<organism evidence="2 3">
    <name type="scientific">Portunus trituberculatus</name>
    <name type="common">Swimming crab</name>
    <name type="synonym">Neptunus trituberculatus</name>
    <dbReference type="NCBI Taxonomy" id="210409"/>
    <lineage>
        <taxon>Eukaryota</taxon>
        <taxon>Metazoa</taxon>
        <taxon>Ecdysozoa</taxon>
        <taxon>Arthropoda</taxon>
        <taxon>Crustacea</taxon>
        <taxon>Multicrustacea</taxon>
        <taxon>Malacostraca</taxon>
        <taxon>Eumalacostraca</taxon>
        <taxon>Eucarida</taxon>
        <taxon>Decapoda</taxon>
        <taxon>Pleocyemata</taxon>
        <taxon>Brachyura</taxon>
        <taxon>Eubrachyura</taxon>
        <taxon>Portunoidea</taxon>
        <taxon>Portunidae</taxon>
        <taxon>Portuninae</taxon>
        <taxon>Portunus</taxon>
    </lineage>
</organism>
<dbReference type="AlphaFoldDB" id="A0A5B7EI88"/>
<feature type="compositionally biased region" description="Acidic residues" evidence="1">
    <location>
        <begin position="57"/>
        <end position="81"/>
    </location>
</feature>
<name>A0A5B7EI88_PORTR</name>
<keyword evidence="3" id="KW-1185">Reference proteome</keyword>
<feature type="compositionally biased region" description="Basic and acidic residues" evidence="1">
    <location>
        <begin position="1"/>
        <end position="15"/>
    </location>
</feature>
<evidence type="ECO:0000313" key="2">
    <source>
        <dbReference type="EMBL" id="MPC32896.1"/>
    </source>
</evidence>
<sequence length="94" mass="11410">MVFGDAWRELRDTKTGRGIQGSRFRRLGDDFALCCQTHGIRMEEEEEEKEEEKKKEEEEEVEEEEKEEEEEEEKEDEDEEEREKRHTATRERAS</sequence>
<feature type="region of interest" description="Disordered" evidence="1">
    <location>
        <begin position="38"/>
        <end position="94"/>
    </location>
</feature>
<gene>
    <name evidence="2" type="ORF">E2C01_026230</name>
</gene>
<feature type="region of interest" description="Disordered" evidence="1">
    <location>
        <begin position="1"/>
        <end position="21"/>
    </location>
</feature>
<evidence type="ECO:0000256" key="1">
    <source>
        <dbReference type="SAM" id="MobiDB-lite"/>
    </source>
</evidence>
<proteinExistence type="predicted"/>
<reference evidence="2 3" key="1">
    <citation type="submission" date="2019-05" db="EMBL/GenBank/DDBJ databases">
        <title>Another draft genome of Portunus trituberculatus and its Hox gene families provides insights of decapod evolution.</title>
        <authorList>
            <person name="Jeong J.-H."/>
            <person name="Song I."/>
            <person name="Kim S."/>
            <person name="Choi T."/>
            <person name="Kim D."/>
            <person name="Ryu S."/>
            <person name="Kim W."/>
        </authorList>
    </citation>
    <scope>NUCLEOTIDE SEQUENCE [LARGE SCALE GENOMIC DNA]</scope>
    <source>
        <tissue evidence="2">Muscle</tissue>
    </source>
</reference>
<dbReference type="EMBL" id="VSRR010002717">
    <property type="protein sequence ID" value="MPC32896.1"/>
    <property type="molecule type" value="Genomic_DNA"/>
</dbReference>
<accession>A0A5B7EI88</accession>
<protein>
    <submittedName>
        <fullName evidence="2">Uncharacterized protein</fullName>
    </submittedName>
</protein>
<evidence type="ECO:0000313" key="3">
    <source>
        <dbReference type="Proteomes" id="UP000324222"/>
    </source>
</evidence>